<keyword evidence="1" id="KW-0732">Signal</keyword>
<dbReference type="EMBL" id="GFTR01000679">
    <property type="protein sequence ID" value="JAW15747.1"/>
    <property type="molecule type" value="Transcribed_RNA"/>
</dbReference>
<evidence type="ECO:0000313" key="2">
    <source>
        <dbReference type="EMBL" id="JAW15747.1"/>
    </source>
</evidence>
<reference evidence="2" key="1">
    <citation type="journal article" date="2018" name="PLoS Negl. Trop. Dis.">
        <title>An insight into the salivary gland and fat body transcriptome of Panstrongylus lignarius (Hemiptera: Heteroptera), the main vector of Chagas disease in Peru.</title>
        <authorList>
            <person name="Nevoa J.C."/>
            <person name="Mendes M.T."/>
            <person name="da Silva M.V."/>
            <person name="Soares S.C."/>
            <person name="Oliveira C.J.F."/>
            <person name="Ribeiro J.M.C."/>
        </authorList>
    </citation>
    <scope>NUCLEOTIDE SEQUENCE</scope>
</reference>
<proteinExistence type="predicted"/>
<feature type="chain" id="PRO_5013144085" evidence="1">
    <location>
        <begin position="18"/>
        <end position="77"/>
    </location>
</feature>
<accession>A0A224XT76</accession>
<dbReference type="AlphaFoldDB" id="A0A224XT76"/>
<feature type="signal peptide" evidence="1">
    <location>
        <begin position="1"/>
        <end position="17"/>
    </location>
</feature>
<organism evidence="2">
    <name type="scientific">Panstrongylus lignarius</name>
    <dbReference type="NCBI Taxonomy" id="156445"/>
    <lineage>
        <taxon>Eukaryota</taxon>
        <taxon>Metazoa</taxon>
        <taxon>Ecdysozoa</taxon>
        <taxon>Arthropoda</taxon>
        <taxon>Hexapoda</taxon>
        <taxon>Insecta</taxon>
        <taxon>Pterygota</taxon>
        <taxon>Neoptera</taxon>
        <taxon>Paraneoptera</taxon>
        <taxon>Hemiptera</taxon>
        <taxon>Heteroptera</taxon>
        <taxon>Panheteroptera</taxon>
        <taxon>Cimicomorpha</taxon>
        <taxon>Reduviidae</taxon>
        <taxon>Triatominae</taxon>
        <taxon>Panstrongylus</taxon>
    </lineage>
</organism>
<protein>
    <submittedName>
        <fullName evidence="2">Putative secreted protein</fullName>
    </submittedName>
</protein>
<evidence type="ECO:0000256" key="1">
    <source>
        <dbReference type="SAM" id="SignalP"/>
    </source>
</evidence>
<name>A0A224XT76_9HEMI</name>
<sequence>MPSVMAALATLAPTLAAALIATLPTALAPIAPTAFNPAPAAFSPAPRPIAFSFNNRFSRLPPSIVAPPNTSTSSRLN</sequence>